<dbReference type="InterPro" id="IPR045061">
    <property type="entry name" value="FtsZ/CetZ"/>
</dbReference>
<dbReference type="InterPro" id="IPR020805">
    <property type="entry name" value="Cell_div_FtsZ_CS"/>
</dbReference>
<keyword evidence="4 6" id="KW-0132">Cell division</keyword>
<evidence type="ECO:0000256" key="7">
    <source>
        <dbReference type="SAM" id="MobiDB-lite"/>
    </source>
</evidence>
<dbReference type="HAMAP" id="MF_00909">
    <property type="entry name" value="FtsZ"/>
    <property type="match status" value="1"/>
</dbReference>
<dbReference type="GO" id="GO:0051258">
    <property type="term" value="P:protein polymerization"/>
    <property type="evidence" value="ECO:0007669"/>
    <property type="project" value="UniProtKB-UniRule"/>
</dbReference>
<feature type="binding site" evidence="4">
    <location>
        <position position="187"/>
    </location>
    <ligand>
        <name>GTP</name>
        <dbReference type="ChEBI" id="CHEBI:37565"/>
    </ligand>
</feature>
<dbReference type="Gene3D" id="3.40.50.1440">
    <property type="entry name" value="Tubulin/FtsZ, GTPase domain"/>
    <property type="match status" value="1"/>
</dbReference>
<dbReference type="EMBL" id="LBPI01000007">
    <property type="protein sequence ID" value="KKP54955.1"/>
    <property type="molecule type" value="Genomic_DNA"/>
</dbReference>
<comment type="caution">
    <text evidence="10">The sequence shown here is derived from an EMBL/GenBank/DDBJ whole genome shotgun (WGS) entry which is preliminary data.</text>
</comment>
<feature type="compositionally biased region" description="Basic and acidic residues" evidence="7">
    <location>
        <begin position="348"/>
        <end position="361"/>
    </location>
</feature>
<gene>
    <name evidence="4" type="primary">ftsZ</name>
    <name evidence="10" type="ORF">UR47_C0007G0013</name>
</gene>
<dbReference type="SMART" id="SM00864">
    <property type="entry name" value="Tubulin"/>
    <property type="match status" value="1"/>
</dbReference>
<comment type="subcellular location">
    <subcellularLocation>
        <location evidence="4">Cytoplasm</location>
    </subcellularLocation>
    <text evidence="4">Assembles at midcell at the inner surface of the cytoplasmic membrane.</text>
</comment>
<evidence type="ECO:0000313" key="11">
    <source>
        <dbReference type="Proteomes" id="UP000034488"/>
    </source>
</evidence>
<dbReference type="Proteomes" id="UP000034488">
    <property type="component" value="Unassembled WGS sequence"/>
</dbReference>
<feature type="binding site" evidence="4">
    <location>
        <begin position="108"/>
        <end position="110"/>
    </location>
    <ligand>
        <name>GTP</name>
        <dbReference type="ChEBI" id="CHEBI:37565"/>
    </ligand>
</feature>
<keyword evidence="4 6" id="KW-0131">Cell cycle</keyword>
<dbReference type="GO" id="GO:0032153">
    <property type="term" value="C:cell division site"/>
    <property type="evidence" value="ECO:0007669"/>
    <property type="project" value="UniProtKB-UniRule"/>
</dbReference>
<evidence type="ECO:0000259" key="9">
    <source>
        <dbReference type="SMART" id="SM00865"/>
    </source>
</evidence>
<keyword evidence="4" id="KW-0963">Cytoplasm</keyword>
<evidence type="ECO:0000256" key="5">
    <source>
        <dbReference type="NCBIfam" id="TIGR00065"/>
    </source>
</evidence>
<dbReference type="InterPro" id="IPR008280">
    <property type="entry name" value="Tub_FtsZ_C"/>
</dbReference>
<evidence type="ECO:0000256" key="4">
    <source>
        <dbReference type="HAMAP-Rule" id="MF_00909"/>
    </source>
</evidence>
<evidence type="ECO:0000256" key="6">
    <source>
        <dbReference type="RuleBase" id="RU000631"/>
    </source>
</evidence>
<dbReference type="InterPro" id="IPR037103">
    <property type="entry name" value="Tubulin/FtsZ-like_C"/>
</dbReference>
<dbReference type="Pfam" id="PF00091">
    <property type="entry name" value="Tubulin"/>
    <property type="match status" value="1"/>
</dbReference>
<dbReference type="GO" id="GO:0005737">
    <property type="term" value="C:cytoplasm"/>
    <property type="evidence" value="ECO:0007669"/>
    <property type="project" value="UniProtKB-SubCell"/>
</dbReference>
<dbReference type="AlphaFoldDB" id="A0A0G0CV43"/>
<proteinExistence type="inferred from homology"/>
<evidence type="ECO:0000256" key="2">
    <source>
        <dbReference type="ARBA" id="ARBA00022741"/>
    </source>
</evidence>
<dbReference type="SUPFAM" id="SSF55307">
    <property type="entry name" value="Tubulin C-terminal domain-like"/>
    <property type="match status" value="1"/>
</dbReference>
<comment type="similarity">
    <text evidence="1 4 6">Belongs to the FtsZ family.</text>
</comment>
<dbReference type="GO" id="GO:0000917">
    <property type="term" value="P:division septum assembly"/>
    <property type="evidence" value="ECO:0007669"/>
    <property type="project" value="UniProtKB-KW"/>
</dbReference>
<evidence type="ECO:0000256" key="3">
    <source>
        <dbReference type="ARBA" id="ARBA00023134"/>
    </source>
</evidence>
<dbReference type="NCBIfam" id="TIGR00065">
    <property type="entry name" value="ftsZ"/>
    <property type="match status" value="1"/>
</dbReference>
<accession>A0A0G0CV43</accession>
<dbReference type="PATRIC" id="fig|1619088.3.peg.323"/>
<dbReference type="InterPro" id="IPR036525">
    <property type="entry name" value="Tubulin/FtsZ_GTPase_sf"/>
</dbReference>
<dbReference type="InterPro" id="IPR018316">
    <property type="entry name" value="Tubulin/FtsZ_2-layer-sand-dom"/>
</dbReference>
<dbReference type="SMART" id="SM00865">
    <property type="entry name" value="Tubulin_C"/>
    <property type="match status" value="1"/>
</dbReference>
<evidence type="ECO:0000259" key="8">
    <source>
        <dbReference type="SMART" id="SM00864"/>
    </source>
</evidence>
<feature type="binding site" evidence="4">
    <location>
        <position position="143"/>
    </location>
    <ligand>
        <name>GTP</name>
        <dbReference type="ChEBI" id="CHEBI:37565"/>
    </ligand>
</feature>
<dbReference type="PROSITE" id="PS01135">
    <property type="entry name" value="FTSZ_2"/>
    <property type="match status" value="1"/>
</dbReference>
<name>A0A0G0CV43_9BACT</name>
<dbReference type="FunFam" id="3.40.50.1440:FF:000001">
    <property type="entry name" value="Cell division protein FtsZ"/>
    <property type="match status" value="1"/>
</dbReference>
<sequence>MLVTTNVDPVAKIKVVGVGGGGCNAINTMISDYDITGVEFMAFNTDAQTLKLSKAPVTLQLGEELTKGLGVGGNHEVGAQAAEESLDQIQEHLEGADMVFITAGMGGGTGTGAAPIIAGVAKNMGALTVAVVTKPFDFEGNRRREIAEEGIASLRDKVDTLIVVPNQRLLEIAEANMSFIDAMKMVDSVLAEGVNSISNLISQTGYINADFNDAKSVMLNAGSALMGIGRASGVKRAELAARAATTSPLLDMSIEGATGVLYNIVGADLSLPEISMVSGLIQEAVDPAANIKFGAQIDPSLGDEIVITIVATGFDENKQVYTKQQKSDEDDDGFGLGGISVKAPVYNKKEEEPVEEKKNNFFDEVEEDFEDESKEEEPDVFKGASKKIDIDMEEDFEDPLDKPAFMRRMFKGKKH</sequence>
<reference evidence="10 11" key="1">
    <citation type="journal article" date="2015" name="Nature">
        <title>rRNA introns, odd ribosomes, and small enigmatic genomes across a large radiation of phyla.</title>
        <authorList>
            <person name="Brown C.T."/>
            <person name="Hug L.A."/>
            <person name="Thomas B.C."/>
            <person name="Sharon I."/>
            <person name="Castelle C.J."/>
            <person name="Singh A."/>
            <person name="Wilkins M.J."/>
            <person name="Williams K.H."/>
            <person name="Banfield J.F."/>
        </authorList>
    </citation>
    <scope>NUCLEOTIDE SEQUENCE [LARGE SCALE GENOMIC DNA]</scope>
</reference>
<dbReference type="PANTHER" id="PTHR30314:SF3">
    <property type="entry name" value="MITOCHONDRIAL DIVISION PROTEIN FSZA"/>
    <property type="match status" value="1"/>
</dbReference>
<dbReference type="GO" id="GO:0005525">
    <property type="term" value="F:GTP binding"/>
    <property type="evidence" value="ECO:0007669"/>
    <property type="project" value="UniProtKB-UniRule"/>
</dbReference>
<dbReference type="GO" id="GO:0003924">
    <property type="term" value="F:GTPase activity"/>
    <property type="evidence" value="ECO:0007669"/>
    <property type="project" value="UniProtKB-UniRule"/>
</dbReference>
<evidence type="ECO:0000256" key="1">
    <source>
        <dbReference type="ARBA" id="ARBA00009690"/>
    </source>
</evidence>
<keyword evidence="4 6" id="KW-0717">Septation</keyword>
<comment type="function">
    <text evidence="4 6">Essential cell division protein that forms a contractile ring structure (Z ring) at the future cell division site. The regulation of the ring assembly controls the timing and the location of cell division. One of the functions of the FtsZ ring is to recruit other cell division proteins to the septum to produce a new cell wall between the dividing cells. Binds GTP and shows GTPase activity.</text>
</comment>
<feature type="domain" description="Tubulin/FtsZ GTPase" evidence="8">
    <location>
        <begin position="12"/>
        <end position="205"/>
    </location>
</feature>
<comment type="subunit">
    <text evidence="4">Homodimer. Polymerizes to form a dynamic ring structure in a strictly GTP-dependent manner. Interacts directly with several other division proteins.</text>
</comment>
<feature type="region of interest" description="Disordered" evidence="7">
    <location>
        <begin position="348"/>
        <end position="386"/>
    </location>
</feature>
<dbReference type="CDD" id="cd02201">
    <property type="entry name" value="FtsZ_type1"/>
    <property type="match status" value="1"/>
</dbReference>
<feature type="binding site" evidence="4">
    <location>
        <position position="139"/>
    </location>
    <ligand>
        <name>GTP</name>
        <dbReference type="ChEBI" id="CHEBI:37565"/>
    </ligand>
</feature>
<feature type="domain" description="Tubulin/FtsZ 2-layer sandwich" evidence="9">
    <location>
        <begin position="207"/>
        <end position="323"/>
    </location>
</feature>
<dbReference type="InterPro" id="IPR003008">
    <property type="entry name" value="Tubulin_FtsZ_GTPase"/>
</dbReference>
<keyword evidence="3 4" id="KW-0342">GTP-binding</keyword>
<organism evidence="10 11">
    <name type="scientific">candidate division WS6 bacterium GW2011_GWB1_33_6</name>
    <dbReference type="NCBI Taxonomy" id="1619088"/>
    <lineage>
        <taxon>Bacteria</taxon>
        <taxon>Candidatus Dojkabacteria</taxon>
    </lineage>
</organism>
<protein>
    <recommendedName>
        <fullName evidence="4 5">Cell division protein FtsZ</fullName>
    </recommendedName>
</protein>
<dbReference type="SUPFAM" id="SSF52490">
    <property type="entry name" value="Tubulin nucleotide-binding domain-like"/>
    <property type="match status" value="1"/>
</dbReference>
<feature type="binding site" evidence="4">
    <location>
        <begin position="20"/>
        <end position="24"/>
    </location>
    <ligand>
        <name>GTP</name>
        <dbReference type="ChEBI" id="CHEBI:37565"/>
    </ligand>
</feature>
<dbReference type="GO" id="GO:0043093">
    <property type="term" value="P:FtsZ-dependent cytokinesis"/>
    <property type="evidence" value="ECO:0007669"/>
    <property type="project" value="UniProtKB-UniRule"/>
</dbReference>
<dbReference type="InterPro" id="IPR024757">
    <property type="entry name" value="FtsZ_C"/>
</dbReference>
<dbReference type="Pfam" id="PF12327">
    <property type="entry name" value="FtsZ_C"/>
    <property type="match status" value="1"/>
</dbReference>
<dbReference type="PRINTS" id="PR00423">
    <property type="entry name" value="CELLDVISFTSZ"/>
</dbReference>
<evidence type="ECO:0000313" key="10">
    <source>
        <dbReference type="EMBL" id="KKP54955.1"/>
    </source>
</evidence>
<keyword evidence="2 4" id="KW-0547">Nucleotide-binding</keyword>
<dbReference type="Gene3D" id="3.30.1330.20">
    <property type="entry name" value="Tubulin/FtsZ, C-terminal domain"/>
    <property type="match status" value="1"/>
</dbReference>
<feature type="compositionally biased region" description="Acidic residues" evidence="7">
    <location>
        <begin position="363"/>
        <end position="378"/>
    </location>
</feature>
<dbReference type="PANTHER" id="PTHR30314">
    <property type="entry name" value="CELL DIVISION PROTEIN FTSZ-RELATED"/>
    <property type="match status" value="1"/>
</dbReference>
<dbReference type="InterPro" id="IPR000158">
    <property type="entry name" value="Cell_div_FtsZ"/>
</dbReference>